<name>A0A505HJX6_ASPNG</name>
<dbReference type="EMBL" id="NKJJ02000001">
    <property type="protein sequence ID" value="TPR01337.1"/>
    <property type="molecule type" value="Genomic_DNA"/>
</dbReference>
<dbReference type="PANTHER" id="PTHR23502">
    <property type="entry name" value="MAJOR FACILITATOR SUPERFAMILY"/>
    <property type="match status" value="1"/>
</dbReference>
<evidence type="ECO:0000256" key="4">
    <source>
        <dbReference type="ARBA" id="ARBA00023136"/>
    </source>
</evidence>
<keyword evidence="4 5" id="KW-0472">Membrane</keyword>
<keyword evidence="2 5" id="KW-0812">Transmembrane</keyword>
<dbReference type="CDD" id="cd17323">
    <property type="entry name" value="MFS_Tpo1_MDR_like"/>
    <property type="match status" value="1"/>
</dbReference>
<feature type="transmembrane region" description="Helical" evidence="5">
    <location>
        <begin position="475"/>
        <end position="492"/>
    </location>
</feature>
<feature type="transmembrane region" description="Helical" evidence="5">
    <location>
        <begin position="406"/>
        <end position="425"/>
    </location>
</feature>
<feature type="transmembrane region" description="Helical" evidence="5">
    <location>
        <begin position="326"/>
        <end position="345"/>
    </location>
</feature>
<feature type="transmembrane region" description="Helical" evidence="5">
    <location>
        <begin position="253"/>
        <end position="278"/>
    </location>
</feature>
<feature type="transmembrane region" description="Helical" evidence="5">
    <location>
        <begin position="161"/>
        <end position="181"/>
    </location>
</feature>
<evidence type="ECO:0000256" key="5">
    <source>
        <dbReference type="SAM" id="Phobius"/>
    </source>
</evidence>
<proteinExistence type="predicted"/>
<sequence length="537" mass="60208">MSCLIQDSVFGQFIRLVSRGRYFRFEEQKDPSLWQQYINLDKSGCMAYTGRPDADEVPEPERFSAADTESMTRVPSTAWSHNGRRYQGITGAAIDPEKGRDVTIIDWWDDHDPENPQHWPLWKKVVVTFEICLLTFSVYIGSAIYSAGIESVMSEFQISQVAATLGLTLFVAGYGLGPLLWSPMSEVPQIGRNSVYIATLIGGASLADMFAPRKRAYGIGIWGISAICGPVLGPLVGGFAAQAKGWRWTIWELMWLSGFTLVVLIIFLPETSSSNILYRRARRLRKLTNRSNLRSEPELASEHLTARELAMMTLVRPFTLNFTEPMVFLLNLYIALIYGLLYVWFESFTIVFSGIYGFNLGQQGLAYIGILTGALITIPPYYWWMHKYLEPKFDPETGNVPPEARLPPAIVGGFFIPICLFWFGWSARPSIHWIMPIVGSGFFSVGAFLLFNPVLNYLSDAYPEYAASVLAGNDLFRSAFGAGFPLFATAMYKNLGVDWASSTLAFLGCAFIPIPVVLMKYGGTLRKKYSRHARKDI</sequence>
<protein>
    <submittedName>
        <fullName evidence="6">Sugar (And other) transporter family protein</fullName>
    </submittedName>
</protein>
<evidence type="ECO:0000256" key="2">
    <source>
        <dbReference type="ARBA" id="ARBA00022692"/>
    </source>
</evidence>
<dbReference type="GO" id="GO:1990961">
    <property type="term" value="P:xenobiotic detoxification by transmembrane export across the plasma membrane"/>
    <property type="evidence" value="ECO:0007669"/>
    <property type="project" value="TreeGrafter"/>
</dbReference>
<dbReference type="PANTHER" id="PTHR23502:SF23">
    <property type="entry name" value="FLUCONAZOLE RESISTANCE PROTEIN 1"/>
    <property type="match status" value="1"/>
</dbReference>
<feature type="transmembrane region" description="Helical" evidence="5">
    <location>
        <begin position="218"/>
        <end position="241"/>
    </location>
</feature>
<dbReference type="GO" id="GO:0015244">
    <property type="term" value="F:fluconazole transmembrane transporter activity"/>
    <property type="evidence" value="ECO:0007669"/>
    <property type="project" value="TreeGrafter"/>
</dbReference>
<dbReference type="InterPro" id="IPR036259">
    <property type="entry name" value="MFS_trans_sf"/>
</dbReference>
<dbReference type="VEuPathDB" id="FungiDB:M747DRAFT_252923"/>
<feature type="transmembrane region" description="Helical" evidence="5">
    <location>
        <begin position="431"/>
        <end position="455"/>
    </location>
</feature>
<dbReference type="FunFam" id="1.20.1250.20:FF:000011">
    <property type="entry name" value="MFS multidrug transporter, putative"/>
    <property type="match status" value="1"/>
</dbReference>
<gene>
    <name evidence="6" type="ORF">CAN33_0038800</name>
</gene>
<comment type="subcellular location">
    <subcellularLocation>
        <location evidence="1">Membrane</location>
        <topology evidence="1">Multi-pass membrane protein</topology>
    </subcellularLocation>
</comment>
<dbReference type="InterPro" id="IPR011701">
    <property type="entry name" value="MFS"/>
</dbReference>
<keyword evidence="3 5" id="KW-1133">Transmembrane helix</keyword>
<dbReference type="VEuPathDB" id="FungiDB:ASPNIDRAFT2_1097384"/>
<feature type="transmembrane region" description="Helical" evidence="5">
    <location>
        <begin position="125"/>
        <end position="149"/>
    </location>
</feature>
<dbReference type="VEuPathDB" id="FungiDB:ATCC64974_110450"/>
<evidence type="ECO:0000313" key="6">
    <source>
        <dbReference type="EMBL" id="TPR01337.1"/>
    </source>
</evidence>
<comment type="caution">
    <text evidence="6">The sequence shown here is derived from an EMBL/GenBank/DDBJ whole genome shotgun (WGS) entry which is preliminary data.</text>
</comment>
<organism evidence="6 7">
    <name type="scientific">Aspergillus niger</name>
    <dbReference type="NCBI Taxonomy" id="5061"/>
    <lineage>
        <taxon>Eukaryota</taxon>
        <taxon>Fungi</taxon>
        <taxon>Dikarya</taxon>
        <taxon>Ascomycota</taxon>
        <taxon>Pezizomycotina</taxon>
        <taxon>Eurotiomycetes</taxon>
        <taxon>Eurotiomycetidae</taxon>
        <taxon>Eurotiales</taxon>
        <taxon>Aspergillaceae</taxon>
        <taxon>Aspergillus</taxon>
        <taxon>Aspergillus subgen. Circumdati</taxon>
    </lineage>
</organism>
<evidence type="ECO:0000256" key="3">
    <source>
        <dbReference type="ARBA" id="ARBA00022989"/>
    </source>
</evidence>
<dbReference type="VEuPathDB" id="FungiDB:An18g01720"/>
<accession>A0A505HJX6</accession>
<feature type="transmembrane region" description="Helical" evidence="5">
    <location>
        <begin position="365"/>
        <end position="385"/>
    </location>
</feature>
<dbReference type="Gene3D" id="1.20.1250.20">
    <property type="entry name" value="MFS general substrate transporter like domains"/>
    <property type="match status" value="1"/>
</dbReference>
<evidence type="ECO:0000313" key="7">
    <source>
        <dbReference type="Proteomes" id="UP000197666"/>
    </source>
</evidence>
<dbReference type="Pfam" id="PF07690">
    <property type="entry name" value="MFS_1"/>
    <property type="match status" value="1"/>
</dbReference>
<dbReference type="GO" id="GO:0005886">
    <property type="term" value="C:plasma membrane"/>
    <property type="evidence" value="ECO:0007669"/>
    <property type="project" value="TreeGrafter"/>
</dbReference>
<reference evidence="7" key="1">
    <citation type="submission" date="2018-10" db="EMBL/GenBank/DDBJ databases">
        <title>FDA dAtabase for Regulatory Grade micrObial Sequences (FDA-ARGOS): Supporting development and validation of Infectious Disease Dx tests.</title>
        <authorList>
            <person name="Kerrigan L."/>
            <person name="Tallon L."/>
            <person name="Sadzewicz L."/>
            <person name="Sengamalay N."/>
            <person name="Ott S."/>
            <person name="Godinez A."/>
            <person name="Nagaraj S."/>
            <person name="Vavikolanu K."/>
            <person name="Nadendla S."/>
            <person name="George J."/>
            <person name="Sichtig H."/>
        </authorList>
    </citation>
    <scope>NUCLEOTIDE SEQUENCE [LARGE SCALE GENOMIC DNA]</scope>
    <source>
        <strain evidence="7">FDAARGOS_311</strain>
    </source>
</reference>
<dbReference type="AlphaFoldDB" id="A0A505HJX6"/>
<feature type="transmembrane region" description="Helical" evidence="5">
    <location>
        <begin position="504"/>
        <end position="522"/>
    </location>
</feature>
<dbReference type="SUPFAM" id="SSF103473">
    <property type="entry name" value="MFS general substrate transporter"/>
    <property type="match status" value="1"/>
</dbReference>
<dbReference type="Proteomes" id="UP000197666">
    <property type="component" value="Unassembled WGS sequence"/>
</dbReference>
<evidence type="ECO:0000256" key="1">
    <source>
        <dbReference type="ARBA" id="ARBA00004141"/>
    </source>
</evidence>